<keyword evidence="3 5" id="KW-0378">Hydrolase</keyword>
<evidence type="ECO:0000313" key="9">
    <source>
        <dbReference type="Proteomes" id="UP000654913"/>
    </source>
</evidence>
<evidence type="ECO:0000256" key="6">
    <source>
        <dbReference type="SAM" id="SignalP"/>
    </source>
</evidence>
<evidence type="ECO:0000256" key="5">
    <source>
        <dbReference type="RuleBase" id="RU361187"/>
    </source>
</evidence>
<keyword evidence="2 6" id="KW-0732">Signal</keyword>
<dbReference type="GeneID" id="64973583"/>
<feature type="domain" description="Beta-xylosidase C-terminal Concanavalin A-like" evidence="7">
    <location>
        <begin position="329"/>
        <end position="524"/>
    </location>
</feature>
<evidence type="ECO:0000259" key="7">
    <source>
        <dbReference type="Pfam" id="PF17851"/>
    </source>
</evidence>
<dbReference type="InterPro" id="IPR006710">
    <property type="entry name" value="Glyco_hydro_43"/>
</dbReference>
<evidence type="ECO:0000256" key="4">
    <source>
        <dbReference type="ARBA" id="ARBA00023295"/>
    </source>
</evidence>
<organism evidence="8 9">
    <name type="scientific">Aspergillus puulaauensis</name>
    <dbReference type="NCBI Taxonomy" id="1220207"/>
    <lineage>
        <taxon>Eukaryota</taxon>
        <taxon>Fungi</taxon>
        <taxon>Dikarya</taxon>
        <taxon>Ascomycota</taxon>
        <taxon>Pezizomycotina</taxon>
        <taxon>Eurotiomycetes</taxon>
        <taxon>Eurotiomycetidae</taxon>
        <taxon>Eurotiales</taxon>
        <taxon>Aspergillaceae</taxon>
        <taxon>Aspergillus</taxon>
    </lineage>
</organism>
<dbReference type="OrthoDB" id="408373at2759"/>
<dbReference type="Gene3D" id="2.115.10.20">
    <property type="entry name" value="Glycosyl hydrolase domain, family 43"/>
    <property type="match status" value="1"/>
</dbReference>
<evidence type="ECO:0000313" key="8">
    <source>
        <dbReference type="EMBL" id="BCS23578.1"/>
    </source>
</evidence>
<dbReference type="RefSeq" id="XP_041555772.1">
    <property type="nucleotide sequence ID" value="XM_041703048.1"/>
</dbReference>
<dbReference type="InterPro" id="IPR013320">
    <property type="entry name" value="ConA-like_dom_sf"/>
</dbReference>
<keyword evidence="4 5" id="KW-0326">Glycosidase</keyword>
<dbReference type="GO" id="GO:0005975">
    <property type="term" value="P:carbohydrate metabolic process"/>
    <property type="evidence" value="ECO:0007669"/>
    <property type="project" value="InterPro"/>
</dbReference>
<dbReference type="Pfam" id="PF17851">
    <property type="entry name" value="GH43_C2"/>
    <property type="match status" value="1"/>
</dbReference>
<evidence type="ECO:0000256" key="3">
    <source>
        <dbReference type="ARBA" id="ARBA00022801"/>
    </source>
</evidence>
<sequence length="531" mass="57507">MLGLAIAGLGYGLLTLAQNSTVTNPILPGFYPDPSCIFVPELDDTFFCASSSFRAFPGVPITASRDLQSWALISHAFNRPEQLPVFAGLHGSAGGIWAPTLRYRNGTFYIVSTCVNDDIPSNDTSRWTNFIVSTTNLTAPNAYISWAMLWNVRSGIKQATIDIKTGEIGQPVNIWNGTGGLAPEGPHTYKKDGFYYLLIAEGGTGLDHSATIARSRSINGQYDSNPANPILTNANTTEYFQAVAHADLFQDGTGNWWGVALSMRLDLQARTAPMGRETVLYPVTWKQGQWPVISQVKGRISSWPLPQNSSNKAIPGLSVTDSEDIDFLEEPEIPPNFLYYGVPDNISYEFSKGGLCLTPSSTGNTSTDNVTRILRRQSHSLFTYSVDVDWSPTRLGDESGVTIFIDTDNHLDLGIVQLPGSNETATTYLRFQGKGALTAPQPTIADVASEWKSGSITLEIKAFNATHLAFSAGPAAHESQLKTIAVAPSGLIQPIFTGASLGVYTTVNDSASHAEACFTPWRYNGDGQFHT</sequence>
<evidence type="ECO:0000256" key="1">
    <source>
        <dbReference type="ARBA" id="ARBA00009865"/>
    </source>
</evidence>
<accession>A0A7R7XMB2</accession>
<dbReference type="InterPro" id="IPR023296">
    <property type="entry name" value="Glyco_hydro_beta-prop_sf"/>
</dbReference>
<dbReference type="InterPro" id="IPR041542">
    <property type="entry name" value="GH43_C2"/>
</dbReference>
<dbReference type="GO" id="GO:0004553">
    <property type="term" value="F:hydrolase activity, hydrolyzing O-glycosyl compounds"/>
    <property type="evidence" value="ECO:0007669"/>
    <property type="project" value="InterPro"/>
</dbReference>
<comment type="similarity">
    <text evidence="1 5">Belongs to the glycosyl hydrolase 43 family.</text>
</comment>
<protein>
    <recommendedName>
        <fullName evidence="7">Beta-xylosidase C-terminal Concanavalin A-like domain-containing protein</fullName>
    </recommendedName>
</protein>
<dbReference type="SUPFAM" id="SSF49899">
    <property type="entry name" value="Concanavalin A-like lectins/glucanases"/>
    <property type="match status" value="1"/>
</dbReference>
<reference evidence="8" key="1">
    <citation type="submission" date="2021-01" db="EMBL/GenBank/DDBJ databases">
        <authorList>
            <consortium name="Aspergillus puulaauensis MK2 genome sequencing consortium"/>
            <person name="Kazuki M."/>
            <person name="Futagami T."/>
        </authorList>
    </citation>
    <scope>NUCLEOTIDE SEQUENCE</scope>
    <source>
        <strain evidence="8">MK2</strain>
    </source>
</reference>
<dbReference type="Gene3D" id="2.60.120.200">
    <property type="match status" value="1"/>
</dbReference>
<dbReference type="AlphaFoldDB" id="A0A7R7XMB2"/>
<dbReference type="PANTHER" id="PTHR42812:SF17">
    <property type="entry name" value="BETA-XYLOSIDASE C-TERMINAL CONCANAVALIN A-LIKE DOMAIN-CONTAINING PROTEIN-RELATED"/>
    <property type="match status" value="1"/>
</dbReference>
<proteinExistence type="inferred from homology"/>
<dbReference type="EMBL" id="AP024446">
    <property type="protein sequence ID" value="BCS23578.1"/>
    <property type="molecule type" value="Genomic_DNA"/>
</dbReference>
<dbReference type="KEGG" id="apuu:APUU_40022A"/>
<dbReference type="Proteomes" id="UP000654913">
    <property type="component" value="Chromosome 4"/>
</dbReference>
<reference evidence="8" key="2">
    <citation type="submission" date="2021-02" db="EMBL/GenBank/DDBJ databases">
        <title>Aspergillus puulaauensis MK2 genome sequence.</title>
        <authorList>
            <person name="Futagami T."/>
            <person name="Mori K."/>
            <person name="Kadooka C."/>
            <person name="Tanaka T."/>
        </authorList>
    </citation>
    <scope>NUCLEOTIDE SEQUENCE</scope>
    <source>
        <strain evidence="8">MK2</strain>
    </source>
</reference>
<feature type="signal peptide" evidence="6">
    <location>
        <begin position="1"/>
        <end position="17"/>
    </location>
</feature>
<dbReference type="PANTHER" id="PTHR42812">
    <property type="entry name" value="BETA-XYLOSIDASE"/>
    <property type="match status" value="1"/>
</dbReference>
<dbReference type="SUPFAM" id="SSF75005">
    <property type="entry name" value="Arabinanase/levansucrase/invertase"/>
    <property type="match status" value="1"/>
</dbReference>
<name>A0A7R7XMB2_9EURO</name>
<keyword evidence="9" id="KW-1185">Reference proteome</keyword>
<dbReference type="Pfam" id="PF04616">
    <property type="entry name" value="Glyco_hydro_43"/>
    <property type="match status" value="2"/>
</dbReference>
<feature type="chain" id="PRO_5031569121" description="Beta-xylosidase C-terminal Concanavalin A-like domain-containing protein" evidence="6">
    <location>
        <begin position="18"/>
        <end position="531"/>
    </location>
</feature>
<dbReference type="InterPro" id="IPR051795">
    <property type="entry name" value="Glycosyl_Hydrlase_43"/>
</dbReference>
<dbReference type="CDD" id="cd18833">
    <property type="entry name" value="GH43_PcXyl-like"/>
    <property type="match status" value="1"/>
</dbReference>
<evidence type="ECO:0000256" key="2">
    <source>
        <dbReference type="ARBA" id="ARBA00022729"/>
    </source>
</evidence>
<gene>
    <name evidence="8" type="ORF">APUU_40022A</name>
</gene>